<sequence length="67" mass="7369">MTGSNQTADNSNGSQNNTATNTTNMVGTKKERKAKPYRIADLASDSILVHSNPWLASRYPEHNTFQS</sequence>
<feature type="compositionally biased region" description="Polar residues" evidence="1">
    <location>
        <begin position="1"/>
        <end position="26"/>
    </location>
</feature>
<proteinExistence type="predicted"/>
<evidence type="ECO:0000313" key="3">
    <source>
        <dbReference type="Proteomes" id="UP000797356"/>
    </source>
</evidence>
<reference evidence="2" key="1">
    <citation type="journal article" date="2017" name="Gigascience">
        <title>The genome draft of coconut (Cocos nucifera).</title>
        <authorList>
            <person name="Xiao Y."/>
            <person name="Xu P."/>
            <person name="Fan H."/>
            <person name="Baudouin L."/>
            <person name="Xia W."/>
            <person name="Bocs S."/>
            <person name="Xu J."/>
            <person name="Li Q."/>
            <person name="Guo A."/>
            <person name="Zhou L."/>
            <person name="Li J."/>
            <person name="Wu Y."/>
            <person name="Ma Z."/>
            <person name="Armero A."/>
            <person name="Issali A.E."/>
            <person name="Liu N."/>
            <person name="Peng M."/>
            <person name="Yang Y."/>
        </authorList>
    </citation>
    <scope>NUCLEOTIDE SEQUENCE</scope>
    <source>
        <tissue evidence="2">Spear leaf of Hainan Tall coconut</tissue>
    </source>
</reference>
<evidence type="ECO:0000313" key="2">
    <source>
        <dbReference type="EMBL" id="KAG1354613.1"/>
    </source>
</evidence>
<dbReference type="AlphaFoldDB" id="A0A8K0IG58"/>
<keyword evidence="3" id="KW-1185">Reference proteome</keyword>
<organism evidence="2 3">
    <name type="scientific">Cocos nucifera</name>
    <name type="common">Coconut palm</name>
    <dbReference type="NCBI Taxonomy" id="13894"/>
    <lineage>
        <taxon>Eukaryota</taxon>
        <taxon>Viridiplantae</taxon>
        <taxon>Streptophyta</taxon>
        <taxon>Embryophyta</taxon>
        <taxon>Tracheophyta</taxon>
        <taxon>Spermatophyta</taxon>
        <taxon>Magnoliopsida</taxon>
        <taxon>Liliopsida</taxon>
        <taxon>Arecaceae</taxon>
        <taxon>Arecoideae</taxon>
        <taxon>Cocoseae</taxon>
        <taxon>Attaleinae</taxon>
        <taxon>Cocos</taxon>
    </lineage>
</organism>
<dbReference type="EMBL" id="CM017878">
    <property type="protein sequence ID" value="KAG1354613.1"/>
    <property type="molecule type" value="Genomic_DNA"/>
</dbReference>
<comment type="caution">
    <text evidence="2">The sequence shown here is derived from an EMBL/GenBank/DDBJ whole genome shotgun (WGS) entry which is preliminary data.</text>
</comment>
<protein>
    <submittedName>
        <fullName evidence="2">Uncharacterized protein</fullName>
    </submittedName>
</protein>
<name>A0A8K0IG58_COCNU</name>
<evidence type="ECO:0000256" key="1">
    <source>
        <dbReference type="SAM" id="MobiDB-lite"/>
    </source>
</evidence>
<gene>
    <name evidence="2" type="ORF">COCNU_07G007250</name>
</gene>
<reference evidence="2" key="2">
    <citation type="submission" date="2019-07" db="EMBL/GenBank/DDBJ databases">
        <authorList>
            <person name="Yang Y."/>
            <person name="Bocs S."/>
            <person name="Baudouin L."/>
        </authorList>
    </citation>
    <scope>NUCLEOTIDE SEQUENCE</scope>
    <source>
        <tissue evidence="2">Spear leaf of Hainan Tall coconut</tissue>
    </source>
</reference>
<dbReference type="Proteomes" id="UP000797356">
    <property type="component" value="Chromosome 7"/>
</dbReference>
<accession>A0A8K0IG58</accession>
<feature type="region of interest" description="Disordered" evidence="1">
    <location>
        <begin position="1"/>
        <end position="37"/>
    </location>
</feature>